<reference evidence="1" key="1">
    <citation type="submission" date="2024-07" db="EMBL/GenBank/DDBJ databases">
        <title>Metagenome and Metagenome-Assembled Genomes of Archaea from a hot spring from the geothermal field of Los Azufres, Mexico.</title>
        <authorList>
            <person name="Marin-Paredes R."/>
            <person name="Martinez-Romero E."/>
            <person name="Servin-Garciduenas L.E."/>
        </authorList>
    </citation>
    <scope>NUCLEOTIDE SEQUENCE</scope>
    <source>
        <strain evidence="1">AZ1-454</strain>
    </source>
</reference>
<evidence type="ECO:0000313" key="1">
    <source>
        <dbReference type="EMBL" id="MEW9491104.1"/>
    </source>
</evidence>
<protein>
    <submittedName>
        <fullName evidence="1">Dihydroorotase</fullName>
        <ecNumber evidence="1">3.5.2.3</ecNumber>
    </submittedName>
</protein>
<evidence type="ECO:0000313" key="2">
    <source>
        <dbReference type="Proteomes" id="UP000053480"/>
    </source>
</evidence>
<dbReference type="Proteomes" id="UP000053480">
    <property type="component" value="Unassembled WGS sequence"/>
</dbReference>
<gene>
    <name evidence="1" type="primary">pyrC</name>
    <name evidence="1" type="ORF">TQ35_0002735</name>
</gene>
<comment type="caution">
    <text evidence="1">The sequence shown here is derived from an EMBL/GenBank/DDBJ whole genome shotgun (WGS) entry which is preliminary data.</text>
</comment>
<sequence length="382" mass="42988">MWIKGKLYLGEVVEGCVEFDRKIKSIKKECKPDLYYPDSIILPGSIDMHVHVRGMQLSYKETVATATSEAAYGGVTVVVDMPNTQPYINTHERVLERIREFENFSRTDFGVYSGVTSDARVDGDPIAGYKVFPEDLEKPELEMVLSSNKLKVLHPELPISNKVLRESRLLWQEIASLYLVRGKVHVTHTTSLETIRLAKSLGFTTDVTPHHLLLEERDCTTKVNPPLRDKTERNKLLRALFEADAVVSDHAPHTAKEKELPFEICPPGIAGVSFVTPFVYTLFKKGVLSLERTVELVSKNQAKILGIKAGEIKEGYVANFTVISFNTWRYSTKFSKVTQTPFDGYPLEAKVTATIVEGKVAYDGESVYPIRGMNLFDKTEKP</sequence>
<accession>A0ACC6TMU8</accession>
<proteinExistence type="predicted"/>
<keyword evidence="1" id="KW-0378">Hydrolase</keyword>
<name>A0ACC6TMU8_9CREN</name>
<dbReference type="EMBL" id="JZWS03000002">
    <property type="protein sequence ID" value="MEW9491104.1"/>
    <property type="molecule type" value="Genomic_DNA"/>
</dbReference>
<dbReference type="EC" id="3.5.2.3" evidence="1"/>
<organism evidence="1 2">
    <name type="scientific">Candidatus Aramenus sulfurataquae</name>
    <dbReference type="NCBI Taxonomy" id="1326980"/>
    <lineage>
        <taxon>Archaea</taxon>
        <taxon>Thermoproteota</taxon>
        <taxon>Thermoprotei</taxon>
        <taxon>Sulfolobales</taxon>
        <taxon>Sulfolobaceae</taxon>
        <taxon>Candidatus Aramenus</taxon>
    </lineage>
</organism>